<proteinExistence type="predicted"/>
<dbReference type="GeneID" id="78372483"/>
<dbReference type="EMBL" id="JXUW01000009">
    <property type="protein sequence ID" value="KJE76935.1"/>
    <property type="molecule type" value="Genomic_DNA"/>
</dbReference>
<evidence type="ECO:0000313" key="1">
    <source>
        <dbReference type="EMBL" id="KJE76935.1"/>
    </source>
</evidence>
<dbReference type="STRING" id="1121877.FEAC_12590"/>
<dbReference type="OrthoDB" id="501880at2"/>
<gene>
    <name evidence="1" type="ORF">FEAC_12590</name>
</gene>
<comment type="caution">
    <text evidence="1">The sequence shown here is derived from an EMBL/GenBank/DDBJ whole genome shotgun (WGS) entry which is preliminary data.</text>
</comment>
<dbReference type="Proteomes" id="UP000032336">
    <property type="component" value="Unassembled WGS sequence"/>
</dbReference>
<sequence length="77" mass="9352">MNTSYKFCRDLPFHCRNPYWDCNWQGDVDYVAAMNLLNRIKDREINRFTPYREVKKILDERFLRANGKPEYPIGYQG</sequence>
<dbReference type="AlphaFoldDB" id="A0A0D8FUI4"/>
<protein>
    <submittedName>
        <fullName evidence="1">Uncharacterized protein</fullName>
    </submittedName>
</protein>
<organism evidence="1 2">
    <name type="scientific">Ferrimicrobium acidiphilum DSM 19497</name>
    <dbReference type="NCBI Taxonomy" id="1121877"/>
    <lineage>
        <taxon>Bacteria</taxon>
        <taxon>Bacillati</taxon>
        <taxon>Actinomycetota</taxon>
        <taxon>Acidimicrobiia</taxon>
        <taxon>Acidimicrobiales</taxon>
        <taxon>Acidimicrobiaceae</taxon>
        <taxon>Ferrimicrobium</taxon>
    </lineage>
</organism>
<reference evidence="1 2" key="1">
    <citation type="submission" date="2015-01" db="EMBL/GenBank/DDBJ databases">
        <title>Draft genome of the acidophilic iron oxidizer Ferrimicrobium acidiphilum strain T23.</title>
        <authorList>
            <person name="Poehlein A."/>
            <person name="Eisen S."/>
            <person name="Schloemann M."/>
            <person name="Johnson B.D."/>
            <person name="Daniel R."/>
            <person name="Muehling M."/>
        </authorList>
    </citation>
    <scope>NUCLEOTIDE SEQUENCE [LARGE SCALE GENOMIC DNA]</scope>
    <source>
        <strain evidence="1 2">T23</strain>
    </source>
</reference>
<accession>A0A0D8FUI4</accession>
<evidence type="ECO:0000313" key="2">
    <source>
        <dbReference type="Proteomes" id="UP000032336"/>
    </source>
</evidence>
<dbReference type="RefSeq" id="WP_035389985.1">
    <property type="nucleotide sequence ID" value="NZ_JQKF01000018.1"/>
</dbReference>
<name>A0A0D8FUI4_9ACTN</name>
<keyword evidence="2" id="KW-1185">Reference proteome</keyword>